<evidence type="ECO:0000313" key="2">
    <source>
        <dbReference type="EMBL" id="KIM88637.1"/>
    </source>
</evidence>
<dbReference type="Proteomes" id="UP000054166">
    <property type="component" value="Unassembled WGS sequence"/>
</dbReference>
<dbReference type="OrthoDB" id="5338195at2759"/>
<evidence type="ECO:0000256" key="1">
    <source>
        <dbReference type="SAM" id="MobiDB-lite"/>
    </source>
</evidence>
<feature type="compositionally biased region" description="Polar residues" evidence="1">
    <location>
        <begin position="148"/>
        <end position="161"/>
    </location>
</feature>
<protein>
    <submittedName>
        <fullName evidence="2">Uncharacterized protein</fullName>
    </submittedName>
</protein>
<dbReference type="STRING" id="765440.A0A0C3CFY8"/>
<feature type="region of interest" description="Disordered" evidence="1">
    <location>
        <begin position="148"/>
        <end position="175"/>
    </location>
</feature>
<evidence type="ECO:0000313" key="3">
    <source>
        <dbReference type="Proteomes" id="UP000054166"/>
    </source>
</evidence>
<feature type="compositionally biased region" description="Polar residues" evidence="1">
    <location>
        <begin position="597"/>
        <end position="615"/>
    </location>
</feature>
<feature type="compositionally biased region" description="Polar residues" evidence="1">
    <location>
        <begin position="241"/>
        <end position="263"/>
    </location>
</feature>
<feature type="region of interest" description="Disordered" evidence="1">
    <location>
        <begin position="559"/>
        <end position="624"/>
    </location>
</feature>
<dbReference type="AlphaFoldDB" id="A0A0C3CFY8"/>
<feature type="region of interest" description="Disordered" evidence="1">
    <location>
        <begin position="428"/>
        <end position="476"/>
    </location>
</feature>
<gene>
    <name evidence="2" type="ORF">PILCRDRAFT_85206</name>
</gene>
<dbReference type="EMBL" id="KN832976">
    <property type="protein sequence ID" value="KIM88637.1"/>
    <property type="molecule type" value="Genomic_DNA"/>
</dbReference>
<sequence>MLSLRTFGIEWSLGSRPYWELDNDDDESNDADEESELKSVADSLVILQSLRQSREKWLTSTFPKFSSKSRGGKPAQVVPPPHTIHNRGKCEIEIGPHTFPNTVIFEVHYQYLQPPASKPMYIYQPPTPGQTSSWQTTTPYGAVSYTPYSQRQSEPLSASQVATPPAPADAAASQKSSAPLLSSLDSSVSITSALISQVNAAATSNPTLANLLQQAASGKATPEQLKTLGLLIQSLASFETMSDTPGTASASGTPQPDATSKRSTPALAPPSQSPTCISAPKGPTLHPAFAPSKDFDLVLEFAENPFDRWILPRAPVIIESIPGGASADDILLTAGVPFARSPLPGSEKEMTDTTAEDVPQELVTFRFVKASSDIWSCVSRWAGAQEKMDITRKAFEHLLEKEPDKVYLAHQLPEGALLSQIQNSAMPPYTMKSIRPTQADTTKPKRARKPAAPKPVAAKHAMDTPTSSVGALQPKRKRQSKAVLALPKIACVACGQTDVPLIMGGRYCRPCAGPEPQTYPGTPQNGGTFMHKFWAGPNSGQTLLHWQYTPQPLINLQPAINPQPAISPQPAINSSQPAEPQQPLTAPTVSKRKKLSVNETPAASSSSHPIQVQQPSSSKKKKSK</sequence>
<feature type="compositionally biased region" description="Acidic residues" evidence="1">
    <location>
        <begin position="21"/>
        <end position="35"/>
    </location>
</feature>
<accession>A0A0C3CFY8</accession>
<reference evidence="3" key="2">
    <citation type="submission" date="2015-01" db="EMBL/GenBank/DDBJ databases">
        <title>Evolutionary Origins and Diversification of the Mycorrhizal Mutualists.</title>
        <authorList>
            <consortium name="DOE Joint Genome Institute"/>
            <consortium name="Mycorrhizal Genomics Consortium"/>
            <person name="Kohler A."/>
            <person name="Kuo A."/>
            <person name="Nagy L.G."/>
            <person name="Floudas D."/>
            <person name="Copeland A."/>
            <person name="Barry K.W."/>
            <person name="Cichocki N."/>
            <person name="Veneault-Fourrey C."/>
            <person name="LaButti K."/>
            <person name="Lindquist E.A."/>
            <person name="Lipzen A."/>
            <person name="Lundell T."/>
            <person name="Morin E."/>
            <person name="Murat C."/>
            <person name="Riley R."/>
            <person name="Ohm R."/>
            <person name="Sun H."/>
            <person name="Tunlid A."/>
            <person name="Henrissat B."/>
            <person name="Grigoriev I.V."/>
            <person name="Hibbett D.S."/>
            <person name="Martin F."/>
        </authorList>
    </citation>
    <scope>NUCLEOTIDE SEQUENCE [LARGE SCALE GENOMIC DNA]</scope>
    <source>
        <strain evidence="3">F 1598</strain>
    </source>
</reference>
<keyword evidence="3" id="KW-1185">Reference proteome</keyword>
<dbReference type="InParanoid" id="A0A0C3CFY8"/>
<organism evidence="2 3">
    <name type="scientific">Piloderma croceum (strain F 1598)</name>
    <dbReference type="NCBI Taxonomy" id="765440"/>
    <lineage>
        <taxon>Eukaryota</taxon>
        <taxon>Fungi</taxon>
        <taxon>Dikarya</taxon>
        <taxon>Basidiomycota</taxon>
        <taxon>Agaricomycotina</taxon>
        <taxon>Agaricomycetes</taxon>
        <taxon>Agaricomycetidae</taxon>
        <taxon>Atheliales</taxon>
        <taxon>Atheliaceae</taxon>
        <taxon>Piloderma</taxon>
    </lineage>
</organism>
<proteinExistence type="predicted"/>
<reference evidence="2 3" key="1">
    <citation type="submission" date="2014-04" db="EMBL/GenBank/DDBJ databases">
        <authorList>
            <consortium name="DOE Joint Genome Institute"/>
            <person name="Kuo A."/>
            <person name="Tarkka M."/>
            <person name="Buscot F."/>
            <person name="Kohler A."/>
            <person name="Nagy L.G."/>
            <person name="Floudas D."/>
            <person name="Copeland A."/>
            <person name="Barry K.W."/>
            <person name="Cichocki N."/>
            <person name="Veneault-Fourrey C."/>
            <person name="LaButti K."/>
            <person name="Lindquist E.A."/>
            <person name="Lipzen A."/>
            <person name="Lundell T."/>
            <person name="Morin E."/>
            <person name="Murat C."/>
            <person name="Sun H."/>
            <person name="Tunlid A."/>
            <person name="Henrissat B."/>
            <person name="Grigoriev I.V."/>
            <person name="Hibbett D.S."/>
            <person name="Martin F."/>
            <person name="Nordberg H.P."/>
            <person name="Cantor M.N."/>
            <person name="Hua S.X."/>
        </authorList>
    </citation>
    <scope>NUCLEOTIDE SEQUENCE [LARGE SCALE GENOMIC DNA]</scope>
    <source>
        <strain evidence="2 3">F 1598</strain>
    </source>
</reference>
<dbReference type="HOGENOM" id="CLU_029051_0_0_1"/>
<feature type="region of interest" description="Disordered" evidence="1">
    <location>
        <begin position="17"/>
        <end position="37"/>
    </location>
</feature>
<feature type="compositionally biased region" description="Polar residues" evidence="1">
    <location>
        <begin position="559"/>
        <end position="588"/>
    </location>
</feature>
<name>A0A0C3CFY8_PILCF</name>
<feature type="region of interest" description="Disordered" evidence="1">
    <location>
        <begin position="241"/>
        <end position="282"/>
    </location>
</feature>